<dbReference type="GO" id="GO:0046983">
    <property type="term" value="F:protein dimerization activity"/>
    <property type="evidence" value="ECO:0007669"/>
    <property type="project" value="InterPro"/>
</dbReference>
<sequence length="232" mass="26763">MFNSPEYSSSPYANRPHSISIIDILDDNEFWGAVEETAAISEPLLKVLRDVSWGKPAIGSIYESMTKVKDSLRTYYIMDEGKCKTFLDIVDRRPAIRVQEGARNVQFQPCKRGSKHDLSWDVVGTIRRFSSWPTTSAVRILSQVCSTWTFERNWSTIQQVHSEKRNRLDKETLVDLLYVHYNLRLRSKGKPPDADPIALDEIDMTSEWVEETENPNPTQWLDRSAQHWTAGI</sequence>
<protein>
    <recommendedName>
        <fullName evidence="1">HAT C-terminal dimerisation domain-containing protein</fullName>
    </recommendedName>
</protein>
<organism evidence="2">
    <name type="scientific">Ananas comosus var. bracteatus</name>
    <name type="common">red pineapple</name>
    <dbReference type="NCBI Taxonomy" id="296719"/>
    <lineage>
        <taxon>Eukaryota</taxon>
        <taxon>Viridiplantae</taxon>
        <taxon>Streptophyta</taxon>
        <taxon>Embryophyta</taxon>
        <taxon>Tracheophyta</taxon>
        <taxon>Spermatophyta</taxon>
        <taxon>Magnoliopsida</taxon>
        <taxon>Liliopsida</taxon>
        <taxon>Poales</taxon>
        <taxon>Bromeliaceae</taxon>
        <taxon>Bromelioideae</taxon>
        <taxon>Ananas</taxon>
    </lineage>
</organism>
<dbReference type="EMBL" id="LR862142">
    <property type="protein sequence ID" value="CAD1822283.1"/>
    <property type="molecule type" value="Genomic_DNA"/>
</dbReference>
<evidence type="ECO:0000259" key="1">
    <source>
        <dbReference type="Pfam" id="PF05699"/>
    </source>
</evidence>
<gene>
    <name evidence="2" type="ORF">CB5_LOCUS5494</name>
</gene>
<proteinExistence type="predicted"/>
<name>A0A6V7NUI6_ANACO</name>
<dbReference type="InterPro" id="IPR012337">
    <property type="entry name" value="RNaseH-like_sf"/>
</dbReference>
<dbReference type="InterPro" id="IPR008906">
    <property type="entry name" value="HATC_C_dom"/>
</dbReference>
<accession>A0A6V7NUI6</accession>
<reference evidence="2" key="1">
    <citation type="submission" date="2020-07" db="EMBL/GenBank/DDBJ databases">
        <authorList>
            <person name="Lin J."/>
        </authorList>
    </citation>
    <scope>NUCLEOTIDE SEQUENCE</scope>
</reference>
<dbReference type="PANTHER" id="PTHR32166">
    <property type="entry name" value="OSJNBA0013A04.12 PROTEIN"/>
    <property type="match status" value="1"/>
</dbReference>
<feature type="domain" description="HAT C-terminal dimerisation" evidence="1">
    <location>
        <begin position="137"/>
        <end position="183"/>
    </location>
</feature>
<evidence type="ECO:0000313" key="2">
    <source>
        <dbReference type="EMBL" id="CAD1822283.1"/>
    </source>
</evidence>
<dbReference type="PANTHER" id="PTHR32166:SF67">
    <property type="entry name" value="HAT TRANSPOSON SUPERFAMILY"/>
    <property type="match status" value="1"/>
</dbReference>
<dbReference type="Pfam" id="PF05699">
    <property type="entry name" value="Dimer_Tnp_hAT"/>
    <property type="match status" value="1"/>
</dbReference>
<dbReference type="AlphaFoldDB" id="A0A6V7NUI6"/>
<dbReference type="SUPFAM" id="SSF53098">
    <property type="entry name" value="Ribonuclease H-like"/>
    <property type="match status" value="1"/>
</dbReference>